<evidence type="ECO:0000256" key="1">
    <source>
        <dbReference type="SAM" id="Phobius"/>
    </source>
</evidence>
<accession>A0A0D0F472</accession>
<dbReference type="AlphaFoldDB" id="A0A0D0F472"/>
<evidence type="ECO:0008006" key="6">
    <source>
        <dbReference type="Google" id="ProtNLM"/>
    </source>
</evidence>
<dbReference type="Gene3D" id="2.60.120.1440">
    <property type="match status" value="1"/>
</dbReference>
<feature type="domain" description="Protein FecR C-terminal" evidence="3">
    <location>
        <begin position="260"/>
        <end position="326"/>
    </location>
</feature>
<dbReference type="PANTHER" id="PTHR30273">
    <property type="entry name" value="PERIPLASMIC SIGNAL SENSOR AND SIGMA FACTOR ACTIVATOR FECR-RELATED"/>
    <property type="match status" value="1"/>
</dbReference>
<sequence>MKAFETNEQFIYSLIIDDLDDTISPSHKILLENWRAASEQNEKTYQEFVQVEQNISQLYNDQPYTIQSSWDTLDQKIDQIENKWLLKEKNNRIKIWYSVAASVLLVVSLGYYFINKTAYTIVSSEPNAAIKNITLPDGTIVQLNGGTAIKYAAGNFATNRKIQLLNGEIFVKVVHQEKHPFLVDLGDVRALDVGTSFNIIKRNRDITLTVAEGEVALQQHLASRSVRLTAGTTGRYSSATGKLTAEKNTDLNYKSWLDKDFVFTETPLSEVVNQLNRIYKTSIIIDGNNLEMRKLTAHLHYQTPDSALKVITATLQCKMTREEGSYILTEK</sequence>
<evidence type="ECO:0000313" key="4">
    <source>
        <dbReference type="EMBL" id="KIO76343.1"/>
    </source>
</evidence>
<dbReference type="GO" id="GO:0016989">
    <property type="term" value="F:sigma factor antagonist activity"/>
    <property type="evidence" value="ECO:0007669"/>
    <property type="project" value="TreeGrafter"/>
</dbReference>
<dbReference type="EMBL" id="JXRA01000065">
    <property type="protein sequence ID" value="KIO76343.1"/>
    <property type="molecule type" value="Genomic_DNA"/>
</dbReference>
<evidence type="ECO:0000259" key="2">
    <source>
        <dbReference type="Pfam" id="PF04773"/>
    </source>
</evidence>
<protein>
    <recommendedName>
        <fullName evidence="6">FecR protein domain-containing protein</fullName>
    </recommendedName>
</protein>
<evidence type="ECO:0000259" key="3">
    <source>
        <dbReference type="Pfam" id="PF16344"/>
    </source>
</evidence>
<proteinExistence type="predicted"/>
<keyword evidence="1" id="KW-1133">Transmembrane helix</keyword>
<reference evidence="4 5" key="1">
    <citation type="submission" date="2015-01" db="EMBL/GenBank/DDBJ databases">
        <title>Draft genome sequence of Pedobacter sp. NL19 isolated from sludge of an effluent treatment pond in an abandoned uranium mine.</title>
        <authorList>
            <person name="Santos T."/>
            <person name="Caetano T."/>
            <person name="Covas C."/>
            <person name="Cruz A."/>
            <person name="Mendo S."/>
        </authorList>
    </citation>
    <scope>NUCLEOTIDE SEQUENCE [LARGE SCALE GENOMIC DNA]</scope>
    <source>
        <strain evidence="4 5">NL19</strain>
    </source>
</reference>
<organism evidence="4 5">
    <name type="scientific">Pedobacter lusitanus</name>
    <dbReference type="NCBI Taxonomy" id="1503925"/>
    <lineage>
        <taxon>Bacteria</taxon>
        <taxon>Pseudomonadati</taxon>
        <taxon>Bacteroidota</taxon>
        <taxon>Sphingobacteriia</taxon>
        <taxon>Sphingobacteriales</taxon>
        <taxon>Sphingobacteriaceae</taxon>
        <taxon>Pedobacter</taxon>
    </lineage>
</organism>
<dbReference type="Proteomes" id="UP000032049">
    <property type="component" value="Unassembled WGS sequence"/>
</dbReference>
<dbReference type="RefSeq" id="WP_041883204.1">
    <property type="nucleotide sequence ID" value="NZ_CP157278.1"/>
</dbReference>
<dbReference type="STRING" id="1503925.TH53_15425"/>
<comment type="caution">
    <text evidence="4">The sequence shown here is derived from an EMBL/GenBank/DDBJ whole genome shotgun (WGS) entry which is preliminary data.</text>
</comment>
<dbReference type="Gene3D" id="3.55.50.30">
    <property type="match status" value="1"/>
</dbReference>
<keyword evidence="5" id="KW-1185">Reference proteome</keyword>
<feature type="domain" description="FecR protein" evidence="2">
    <location>
        <begin position="128"/>
        <end position="215"/>
    </location>
</feature>
<feature type="transmembrane region" description="Helical" evidence="1">
    <location>
        <begin position="95"/>
        <end position="114"/>
    </location>
</feature>
<keyword evidence="1" id="KW-0472">Membrane</keyword>
<dbReference type="PIRSF" id="PIRSF018266">
    <property type="entry name" value="FecR"/>
    <property type="match status" value="1"/>
</dbReference>
<keyword evidence="1" id="KW-0812">Transmembrane</keyword>
<name>A0A0D0F472_9SPHI</name>
<dbReference type="InterPro" id="IPR012373">
    <property type="entry name" value="Ferrdict_sens_TM"/>
</dbReference>
<dbReference type="InterPro" id="IPR006860">
    <property type="entry name" value="FecR"/>
</dbReference>
<dbReference type="Pfam" id="PF16344">
    <property type="entry name" value="FecR_C"/>
    <property type="match status" value="1"/>
</dbReference>
<gene>
    <name evidence="4" type="ORF">TH53_15425</name>
</gene>
<dbReference type="InterPro" id="IPR032508">
    <property type="entry name" value="FecR_C"/>
</dbReference>
<dbReference type="PANTHER" id="PTHR30273:SF2">
    <property type="entry name" value="PROTEIN FECR"/>
    <property type="match status" value="1"/>
</dbReference>
<evidence type="ECO:0000313" key="5">
    <source>
        <dbReference type="Proteomes" id="UP000032049"/>
    </source>
</evidence>
<dbReference type="OrthoDB" id="1452822at2"/>
<dbReference type="Pfam" id="PF04773">
    <property type="entry name" value="FecR"/>
    <property type="match status" value="1"/>
</dbReference>